<evidence type="ECO:0000313" key="3">
    <source>
        <dbReference type="EMBL" id="MCU6796196.1"/>
    </source>
</evidence>
<dbReference type="InterPro" id="IPR024071">
    <property type="entry name" value="S-Me-THD_C_sf"/>
</dbReference>
<dbReference type="RefSeq" id="WP_262687018.1">
    <property type="nucleotide sequence ID" value="NZ_JAOQIO010000099.1"/>
</dbReference>
<dbReference type="Pfam" id="PF06032">
    <property type="entry name" value="S-Me-THD_N"/>
    <property type="match status" value="1"/>
</dbReference>
<dbReference type="InterPro" id="IPR048350">
    <property type="entry name" value="S-Me-THD-like_C"/>
</dbReference>
<dbReference type="InterPro" id="IPR027479">
    <property type="entry name" value="S-Me-THD_N_sf"/>
</dbReference>
<name>A0ABT2UQ93_9BACL</name>
<dbReference type="SUPFAM" id="SSF160991">
    <property type="entry name" value="CV3147-like"/>
    <property type="match status" value="1"/>
</dbReference>
<evidence type="ECO:0000259" key="2">
    <source>
        <dbReference type="Pfam" id="PF20906"/>
    </source>
</evidence>
<dbReference type="Proteomes" id="UP001652445">
    <property type="component" value="Unassembled WGS sequence"/>
</dbReference>
<dbReference type="EMBL" id="JAOQIO010000099">
    <property type="protein sequence ID" value="MCU6796196.1"/>
    <property type="molecule type" value="Genomic_DNA"/>
</dbReference>
<proteinExistence type="predicted"/>
<dbReference type="Gene3D" id="3.40.1610.10">
    <property type="entry name" value="CV3147-like domain"/>
    <property type="match status" value="1"/>
</dbReference>
<reference evidence="3 4" key="1">
    <citation type="submission" date="2022-09" db="EMBL/GenBank/DDBJ databases">
        <authorList>
            <person name="Han X.L."/>
            <person name="Wang Q."/>
            <person name="Lu T."/>
        </authorList>
    </citation>
    <scope>NUCLEOTIDE SEQUENCE [LARGE SCALE GENOMIC DNA]</scope>
    <source>
        <strain evidence="3 4">WQ 127069</strain>
    </source>
</reference>
<evidence type="ECO:0000313" key="4">
    <source>
        <dbReference type="Proteomes" id="UP001652445"/>
    </source>
</evidence>
<sequence length="353" mass="37388">MGKINVDEQMMEYAVYGGAVLGGGGGGWIEDGLQLGRLALEVGPLHLLTADEMDEDATLLTTSIVGAPAAKDKHVKPIHCLRAMELLGESFKKPIDGIIVNENGANTTVNGWFQAAITGLPIIDLACNGRAHPTSIMGAMNLHELPEYISHQAAAGGRGNQYLEVSVSATIEQTSSLIRRVSVDAGGLVAVARNPVTVKYARVNGAPGAISQAIELGEALLTHKGESAIEAVCSKLGGRVVAVGEVSEFAITTDRGWDVGHVTIGDYELTFWNEYMTLEQDGQRLATFPDLIMTLDARTAHPVVSAAITKGQAVAVIHVPRGQLILSTTMSNPTLLKPIEDVIGKSINSYIFK</sequence>
<comment type="caution">
    <text evidence="3">The sequence shown here is derived from an EMBL/GenBank/DDBJ whole genome shotgun (WGS) entry which is preliminary data.</text>
</comment>
<dbReference type="Pfam" id="PF20906">
    <property type="entry name" value="S-Me-THD_C"/>
    <property type="match status" value="1"/>
</dbReference>
<dbReference type="InterPro" id="IPR010318">
    <property type="entry name" value="S-Me-THD_N"/>
</dbReference>
<feature type="domain" description="S-Me-THD-like C-terminal" evidence="2">
    <location>
        <begin position="173"/>
        <end position="321"/>
    </location>
</feature>
<protein>
    <submittedName>
        <fullName evidence="3">DUF917 family protein</fullName>
    </submittedName>
</protein>
<keyword evidence="4" id="KW-1185">Reference proteome</keyword>
<feature type="domain" description="S-Me-THD N-terminal" evidence="1">
    <location>
        <begin position="15"/>
        <end position="161"/>
    </location>
</feature>
<gene>
    <name evidence="3" type="ORF">OB236_29145</name>
</gene>
<evidence type="ECO:0000259" key="1">
    <source>
        <dbReference type="Pfam" id="PF06032"/>
    </source>
</evidence>
<accession>A0ABT2UQ93</accession>
<dbReference type="Gene3D" id="2.40.390.10">
    <property type="entry name" value="CV3147-like"/>
    <property type="match status" value="1"/>
</dbReference>
<organism evidence="3 4">
    <name type="scientific">Paenibacillus baimaensis</name>
    <dbReference type="NCBI Taxonomy" id="2982185"/>
    <lineage>
        <taxon>Bacteria</taxon>
        <taxon>Bacillati</taxon>
        <taxon>Bacillota</taxon>
        <taxon>Bacilli</taxon>
        <taxon>Bacillales</taxon>
        <taxon>Paenibacillaceae</taxon>
        <taxon>Paenibacillus</taxon>
    </lineage>
</organism>